<dbReference type="CDD" id="cd22366">
    <property type="entry name" value="XisH-like"/>
    <property type="match status" value="1"/>
</dbReference>
<dbReference type="Gene3D" id="3.40.1350.10">
    <property type="match status" value="1"/>
</dbReference>
<dbReference type="AlphaFoldDB" id="A0A928VYV8"/>
<evidence type="ECO:0000313" key="2">
    <source>
        <dbReference type="Proteomes" id="UP000621799"/>
    </source>
</evidence>
<dbReference type="SUPFAM" id="SSF52980">
    <property type="entry name" value="Restriction endonuclease-like"/>
    <property type="match status" value="1"/>
</dbReference>
<accession>A0A928VYV8</accession>
<dbReference type="GO" id="GO:0003676">
    <property type="term" value="F:nucleic acid binding"/>
    <property type="evidence" value="ECO:0007669"/>
    <property type="project" value="InterPro"/>
</dbReference>
<name>A0A928VYV8_9CYAN</name>
<proteinExistence type="predicted"/>
<dbReference type="EMBL" id="JADEXN010000418">
    <property type="protein sequence ID" value="MBE9042717.1"/>
    <property type="molecule type" value="Genomic_DNA"/>
</dbReference>
<sequence length="140" mass="16394">MPARDVYHDAVKQALIQDGWTITDDPLHLKWGRKDMYIDLGASQLLAAQKEERKIAVEVKTFRGRSELDDLEKALGQYVLYFDVLGELQPERLLYLALPIWVYESLFEEPLGQLLLRKKRLRLIVFEPTQELIEQWIPSV</sequence>
<protein>
    <submittedName>
        <fullName evidence="1">XisH family protein</fullName>
    </submittedName>
</protein>
<comment type="caution">
    <text evidence="1">The sequence shown here is derived from an EMBL/GenBank/DDBJ whole genome shotgun (WGS) entry which is preliminary data.</text>
</comment>
<dbReference type="InterPro" id="IPR011335">
    <property type="entry name" value="Restrct_endonuc-II-like"/>
</dbReference>
<dbReference type="InterPro" id="IPR014919">
    <property type="entry name" value="XisH"/>
</dbReference>
<reference evidence="1" key="1">
    <citation type="submission" date="2020-10" db="EMBL/GenBank/DDBJ databases">
        <authorList>
            <person name="Castelo-Branco R."/>
            <person name="Eusebio N."/>
            <person name="Adriana R."/>
            <person name="Vieira A."/>
            <person name="Brugerolle De Fraissinette N."/>
            <person name="Rezende De Castro R."/>
            <person name="Schneider M.P."/>
            <person name="Vasconcelos V."/>
            <person name="Leao P.N."/>
        </authorList>
    </citation>
    <scope>NUCLEOTIDE SEQUENCE</scope>
    <source>
        <strain evidence="1">LEGE 11467</strain>
    </source>
</reference>
<organism evidence="1 2">
    <name type="scientific">Zarconia navalis LEGE 11467</name>
    <dbReference type="NCBI Taxonomy" id="1828826"/>
    <lineage>
        <taxon>Bacteria</taxon>
        <taxon>Bacillati</taxon>
        <taxon>Cyanobacteriota</taxon>
        <taxon>Cyanophyceae</taxon>
        <taxon>Oscillatoriophycideae</taxon>
        <taxon>Oscillatoriales</taxon>
        <taxon>Oscillatoriales incertae sedis</taxon>
        <taxon>Zarconia</taxon>
        <taxon>Zarconia navalis</taxon>
    </lineage>
</organism>
<gene>
    <name evidence="1" type="ORF">IQ235_18310</name>
</gene>
<keyword evidence="2" id="KW-1185">Reference proteome</keyword>
<dbReference type="InterPro" id="IPR011856">
    <property type="entry name" value="tRNA_endonuc-like_dom_sf"/>
</dbReference>
<dbReference type="Proteomes" id="UP000621799">
    <property type="component" value="Unassembled WGS sequence"/>
</dbReference>
<evidence type="ECO:0000313" key="1">
    <source>
        <dbReference type="EMBL" id="MBE9042717.1"/>
    </source>
</evidence>
<dbReference type="Pfam" id="PF08814">
    <property type="entry name" value="XisH"/>
    <property type="match status" value="1"/>
</dbReference>